<reference evidence="1 2" key="1">
    <citation type="submission" date="2021-07" db="EMBL/GenBank/DDBJ databases">
        <authorList>
            <person name="Palmer J.M."/>
        </authorList>
    </citation>
    <scope>NUCLEOTIDE SEQUENCE [LARGE SCALE GENOMIC DNA]</scope>
    <source>
        <strain evidence="1 2">AT_MEX2019</strain>
        <tissue evidence="1">Muscle</tissue>
    </source>
</reference>
<evidence type="ECO:0000313" key="1">
    <source>
        <dbReference type="EMBL" id="MED6257846.1"/>
    </source>
</evidence>
<dbReference type="EMBL" id="JAHUTI010079633">
    <property type="protein sequence ID" value="MED6257846.1"/>
    <property type="molecule type" value="Genomic_DNA"/>
</dbReference>
<name>A0ABU7C551_9TELE</name>
<evidence type="ECO:0000313" key="2">
    <source>
        <dbReference type="Proteomes" id="UP001345963"/>
    </source>
</evidence>
<organism evidence="1 2">
    <name type="scientific">Ataeniobius toweri</name>
    <dbReference type="NCBI Taxonomy" id="208326"/>
    <lineage>
        <taxon>Eukaryota</taxon>
        <taxon>Metazoa</taxon>
        <taxon>Chordata</taxon>
        <taxon>Craniata</taxon>
        <taxon>Vertebrata</taxon>
        <taxon>Euteleostomi</taxon>
        <taxon>Actinopterygii</taxon>
        <taxon>Neopterygii</taxon>
        <taxon>Teleostei</taxon>
        <taxon>Neoteleostei</taxon>
        <taxon>Acanthomorphata</taxon>
        <taxon>Ovalentaria</taxon>
        <taxon>Atherinomorphae</taxon>
        <taxon>Cyprinodontiformes</taxon>
        <taxon>Goodeidae</taxon>
        <taxon>Ataeniobius</taxon>
    </lineage>
</organism>
<accession>A0ABU7C551</accession>
<protein>
    <submittedName>
        <fullName evidence="1">Uncharacterized protein</fullName>
    </submittedName>
</protein>
<sequence>MKLICFQNKNASPRSQQRELTSCLTRVRVMKCCQRECRASFVLNVHSAQLCSDEEHNSKRSSWLQFSHVVHYRPMQSPLVKILGSCVNERLFCSRQKINYTSAAKG</sequence>
<proteinExistence type="predicted"/>
<dbReference type="Proteomes" id="UP001345963">
    <property type="component" value="Unassembled WGS sequence"/>
</dbReference>
<keyword evidence="2" id="KW-1185">Reference proteome</keyword>
<gene>
    <name evidence="1" type="ORF">ATANTOWER_032471</name>
</gene>
<comment type="caution">
    <text evidence="1">The sequence shown here is derived from an EMBL/GenBank/DDBJ whole genome shotgun (WGS) entry which is preliminary data.</text>
</comment>